<evidence type="ECO:0000256" key="4">
    <source>
        <dbReference type="ARBA" id="ARBA00022679"/>
    </source>
</evidence>
<dbReference type="InterPro" id="IPR000014">
    <property type="entry name" value="PAS"/>
</dbReference>
<sequence>MSDRRYSSSLLSSSHTDLEINHRILIVDDNEAIHNDFRKILGVDASEREFANEEAEVFGHLASITPQQEFEMSFATQGREALELVSGAFADGRRYSLVFMDVRMPPGWDGLETVLKLWEVDPDLQVVICTAHSDKSWQEMMETLGDSERVLILKKPFDTIEVLQLAHALTEKWSLLQVARRNTKELERTVSLRTRELVATNQRLEAEIAGHKAATERIREQAMLLETARDAIIVRDLNDTIVFWNHGAECLYGWTAAEAVGQNVLGLLYGGAPGKDVQAARQAVVEKETWFGELSQKTRDSRTVIVEGRWTLVRDAEGRPKSIMGINSDITEKRQVEAKYLRAQRLDSIGTLAGGIAHDLNNILQPVTMTMDVLRARLPDPSIRSMLDLVINNAERAASLIKQVLSFARGVEGKRVPIPPETLVDDIANIVREVFPKNIQFQLRLAEGARPLLGDSTQLHQVLLNLCVNARDAMPGGGTLTLSVENADIDEYHAATQPDAVAGRYVVLTVADTGCGIPATLRERIYDPFFTTKEQGKGTGLGLATTLSIVRSHGGFISLTSQEGAGTTFRVYVPVSDVIRPMAEAPADDKKRDLRGHGELILVVDDEAPILSVMRQALESFGYRVLAAVDGADGVRVYAKHQNEIKAVITDMVMPVMDGPAMIGVLKKLSPAIKVIATTGMTSNVSIEAIRRLGVERIISKPCAAKAVLVALREVLEEKAVDDLDPSNELPPLSASR</sequence>
<dbReference type="SUPFAM" id="SSF47384">
    <property type="entry name" value="Homodimeric domain of signal transducing histidine kinase"/>
    <property type="match status" value="1"/>
</dbReference>
<dbReference type="PROSITE" id="PS50109">
    <property type="entry name" value="HIS_KIN"/>
    <property type="match status" value="1"/>
</dbReference>
<dbReference type="CDD" id="cd00082">
    <property type="entry name" value="HisKA"/>
    <property type="match status" value="1"/>
</dbReference>
<evidence type="ECO:0000259" key="10">
    <source>
        <dbReference type="PROSITE" id="PS50109"/>
    </source>
</evidence>
<feature type="domain" description="Response regulatory" evidence="11">
    <location>
        <begin position="600"/>
        <end position="716"/>
    </location>
</feature>
<evidence type="ECO:0000256" key="6">
    <source>
        <dbReference type="ARBA" id="ARBA00022777"/>
    </source>
</evidence>
<dbReference type="InterPro" id="IPR013767">
    <property type="entry name" value="PAS_fold"/>
</dbReference>
<dbReference type="SUPFAM" id="SSF55874">
    <property type="entry name" value="ATPase domain of HSP90 chaperone/DNA topoisomerase II/histidine kinase"/>
    <property type="match status" value="1"/>
</dbReference>
<dbReference type="PRINTS" id="PR00344">
    <property type="entry name" value="BCTRLSENSOR"/>
</dbReference>
<dbReference type="Pfam" id="PF00072">
    <property type="entry name" value="Response_reg"/>
    <property type="match status" value="2"/>
</dbReference>
<dbReference type="GO" id="GO:0005524">
    <property type="term" value="F:ATP binding"/>
    <property type="evidence" value="ECO:0007669"/>
    <property type="project" value="UniProtKB-KW"/>
</dbReference>
<feature type="modified residue" description="4-aspartylphosphate" evidence="9">
    <location>
        <position position="101"/>
    </location>
</feature>
<dbReference type="InterPro" id="IPR036890">
    <property type="entry name" value="HATPase_C_sf"/>
</dbReference>
<comment type="catalytic activity">
    <reaction evidence="1">
        <text>ATP + protein L-histidine = ADP + protein N-phospho-L-histidine.</text>
        <dbReference type="EC" id="2.7.13.3"/>
    </reaction>
</comment>
<dbReference type="SUPFAM" id="SSF55785">
    <property type="entry name" value="PYP-like sensor domain (PAS domain)"/>
    <property type="match status" value="1"/>
</dbReference>
<keyword evidence="3 9" id="KW-0597">Phosphoprotein</keyword>
<evidence type="ECO:0000256" key="8">
    <source>
        <dbReference type="ARBA" id="ARBA00023012"/>
    </source>
</evidence>
<dbReference type="CDD" id="cd00130">
    <property type="entry name" value="PAS"/>
    <property type="match status" value="1"/>
</dbReference>
<dbReference type="InterPro" id="IPR003594">
    <property type="entry name" value="HATPase_dom"/>
</dbReference>
<feature type="domain" description="Histidine kinase" evidence="10">
    <location>
        <begin position="355"/>
        <end position="577"/>
    </location>
</feature>
<dbReference type="PROSITE" id="PS50110">
    <property type="entry name" value="RESPONSE_REGULATORY"/>
    <property type="match status" value="2"/>
</dbReference>
<dbReference type="GO" id="GO:0000155">
    <property type="term" value="F:phosphorelay sensor kinase activity"/>
    <property type="evidence" value="ECO:0007669"/>
    <property type="project" value="InterPro"/>
</dbReference>
<dbReference type="EMBL" id="ABVL01000008">
    <property type="protein sequence ID" value="EDY19307.1"/>
    <property type="molecule type" value="Genomic_DNA"/>
</dbReference>
<dbReference type="STRING" id="497964.CfE428DRAFT_2992"/>
<name>B4D267_9BACT</name>
<dbReference type="eggNOG" id="COG4191">
    <property type="taxonomic scope" value="Bacteria"/>
</dbReference>
<dbReference type="InterPro" id="IPR035965">
    <property type="entry name" value="PAS-like_dom_sf"/>
</dbReference>
<dbReference type="SUPFAM" id="SSF52172">
    <property type="entry name" value="CheY-like"/>
    <property type="match status" value="2"/>
</dbReference>
<evidence type="ECO:0000259" key="13">
    <source>
        <dbReference type="PROSITE" id="PS50113"/>
    </source>
</evidence>
<evidence type="ECO:0000259" key="11">
    <source>
        <dbReference type="PROSITE" id="PS50110"/>
    </source>
</evidence>
<dbReference type="RefSeq" id="WP_006980317.1">
    <property type="nucleotide sequence ID" value="NZ_ABVL01000008.1"/>
</dbReference>
<keyword evidence="15" id="KW-1185">Reference proteome</keyword>
<organism evidence="14 15">
    <name type="scientific">Chthoniobacter flavus Ellin428</name>
    <dbReference type="NCBI Taxonomy" id="497964"/>
    <lineage>
        <taxon>Bacteria</taxon>
        <taxon>Pseudomonadati</taxon>
        <taxon>Verrucomicrobiota</taxon>
        <taxon>Spartobacteria</taxon>
        <taxon>Chthoniobacterales</taxon>
        <taxon>Chthoniobacteraceae</taxon>
        <taxon>Chthoniobacter</taxon>
    </lineage>
</organism>
<gene>
    <name evidence="14" type="ORF">CfE428DRAFT_2992</name>
</gene>
<accession>B4D267</accession>
<evidence type="ECO:0000256" key="1">
    <source>
        <dbReference type="ARBA" id="ARBA00000085"/>
    </source>
</evidence>
<dbReference type="PANTHER" id="PTHR43065:SF46">
    <property type="entry name" value="C4-DICARBOXYLATE TRANSPORT SENSOR PROTEIN DCTB"/>
    <property type="match status" value="1"/>
</dbReference>
<dbReference type="Gene3D" id="1.10.287.130">
    <property type="match status" value="1"/>
</dbReference>
<dbReference type="InterPro" id="IPR036097">
    <property type="entry name" value="HisK_dim/P_sf"/>
</dbReference>
<dbReference type="Pfam" id="PF00512">
    <property type="entry name" value="HisKA"/>
    <property type="match status" value="1"/>
</dbReference>
<dbReference type="InterPro" id="IPR001789">
    <property type="entry name" value="Sig_transdc_resp-reg_receiver"/>
</dbReference>
<keyword evidence="8" id="KW-0902">Two-component regulatory system</keyword>
<evidence type="ECO:0000256" key="3">
    <source>
        <dbReference type="ARBA" id="ARBA00022553"/>
    </source>
</evidence>
<dbReference type="EC" id="2.7.13.3" evidence="2"/>
<evidence type="ECO:0000256" key="5">
    <source>
        <dbReference type="ARBA" id="ARBA00022741"/>
    </source>
</evidence>
<keyword evidence="5" id="KW-0547">Nucleotide-binding</keyword>
<dbReference type="eggNOG" id="COG5000">
    <property type="taxonomic scope" value="Bacteria"/>
</dbReference>
<dbReference type="PROSITE" id="PS50112">
    <property type="entry name" value="PAS"/>
    <property type="match status" value="1"/>
</dbReference>
<dbReference type="InParanoid" id="B4D267"/>
<dbReference type="InterPro" id="IPR000700">
    <property type="entry name" value="PAS-assoc_C"/>
</dbReference>
<feature type="domain" description="Response regulatory" evidence="11">
    <location>
        <begin position="23"/>
        <end position="170"/>
    </location>
</feature>
<evidence type="ECO:0000256" key="2">
    <source>
        <dbReference type="ARBA" id="ARBA00012438"/>
    </source>
</evidence>
<evidence type="ECO:0000259" key="12">
    <source>
        <dbReference type="PROSITE" id="PS50112"/>
    </source>
</evidence>
<dbReference type="SMART" id="SM00448">
    <property type="entry name" value="REC"/>
    <property type="match status" value="2"/>
</dbReference>
<dbReference type="Proteomes" id="UP000005824">
    <property type="component" value="Unassembled WGS sequence"/>
</dbReference>
<dbReference type="PANTHER" id="PTHR43065">
    <property type="entry name" value="SENSOR HISTIDINE KINASE"/>
    <property type="match status" value="1"/>
</dbReference>
<dbReference type="SMART" id="SM00091">
    <property type="entry name" value="PAS"/>
    <property type="match status" value="1"/>
</dbReference>
<feature type="modified residue" description="4-aspartylphosphate" evidence="9">
    <location>
        <position position="651"/>
    </location>
</feature>
<dbReference type="SMART" id="SM00387">
    <property type="entry name" value="HATPase_c"/>
    <property type="match status" value="1"/>
</dbReference>
<dbReference type="Gene3D" id="3.30.565.10">
    <property type="entry name" value="Histidine kinase-like ATPase, C-terminal domain"/>
    <property type="match status" value="1"/>
</dbReference>
<evidence type="ECO:0000313" key="15">
    <source>
        <dbReference type="Proteomes" id="UP000005824"/>
    </source>
</evidence>
<dbReference type="InterPro" id="IPR005467">
    <property type="entry name" value="His_kinase_dom"/>
</dbReference>
<comment type="caution">
    <text evidence="14">The sequence shown here is derived from an EMBL/GenBank/DDBJ whole genome shotgun (WGS) entry which is preliminary data.</text>
</comment>
<dbReference type="Pfam" id="PF02518">
    <property type="entry name" value="HATPase_c"/>
    <property type="match status" value="1"/>
</dbReference>
<protein>
    <recommendedName>
        <fullName evidence="2">histidine kinase</fullName>
        <ecNumber evidence="2">2.7.13.3</ecNumber>
    </recommendedName>
</protein>
<proteinExistence type="predicted"/>
<reference evidence="14 15" key="1">
    <citation type="journal article" date="2011" name="J. Bacteriol.">
        <title>Genome sequence of Chthoniobacter flavus Ellin428, an aerobic heterotrophic soil bacterium.</title>
        <authorList>
            <person name="Kant R."/>
            <person name="van Passel M.W."/>
            <person name="Palva A."/>
            <person name="Lucas S."/>
            <person name="Lapidus A."/>
            <person name="Glavina Del Rio T."/>
            <person name="Dalin E."/>
            <person name="Tice H."/>
            <person name="Bruce D."/>
            <person name="Goodwin L."/>
            <person name="Pitluck S."/>
            <person name="Larimer F.W."/>
            <person name="Land M.L."/>
            <person name="Hauser L."/>
            <person name="Sangwan P."/>
            <person name="de Vos W.M."/>
            <person name="Janssen P.H."/>
            <person name="Smidt H."/>
        </authorList>
    </citation>
    <scope>NUCLEOTIDE SEQUENCE [LARGE SCALE GENOMIC DNA]</scope>
    <source>
        <strain evidence="14 15">Ellin428</strain>
    </source>
</reference>
<dbReference type="Gene3D" id="3.40.50.2300">
    <property type="match status" value="2"/>
</dbReference>
<dbReference type="InterPro" id="IPR004358">
    <property type="entry name" value="Sig_transdc_His_kin-like_C"/>
</dbReference>
<evidence type="ECO:0000256" key="9">
    <source>
        <dbReference type="PROSITE-ProRule" id="PRU00169"/>
    </source>
</evidence>
<feature type="domain" description="PAS" evidence="12">
    <location>
        <begin position="217"/>
        <end position="288"/>
    </location>
</feature>
<dbReference type="PROSITE" id="PS50113">
    <property type="entry name" value="PAC"/>
    <property type="match status" value="1"/>
</dbReference>
<feature type="domain" description="PAC" evidence="13">
    <location>
        <begin position="290"/>
        <end position="342"/>
    </location>
</feature>
<evidence type="ECO:0000313" key="14">
    <source>
        <dbReference type="EMBL" id="EDY19307.1"/>
    </source>
</evidence>
<dbReference type="Gene3D" id="3.30.450.20">
    <property type="entry name" value="PAS domain"/>
    <property type="match status" value="1"/>
</dbReference>
<keyword evidence="6 14" id="KW-0418">Kinase</keyword>
<dbReference type="InterPro" id="IPR003661">
    <property type="entry name" value="HisK_dim/P_dom"/>
</dbReference>
<dbReference type="SMART" id="SM00388">
    <property type="entry name" value="HisKA"/>
    <property type="match status" value="1"/>
</dbReference>
<dbReference type="AlphaFoldDB" id="B4D267"/>
<dbReference type="InterPro" id="IPR011006">
    <property type="entry name" value="CheY-like_superfamily"/>
</dbReference>
<dbReference type="GO" id="GO:0006355">
    <property type="term" value="P:regulation of DNA-templated transcription"/>
    <property type="evidence" value="ECO:0007669"/>
    <property type="project" value="InterPro"/>
</dbReference>
<dbReference type="Pfam" id="PF00989">
    <property type="entry name" value="PAS"/>
    <property type="match status" value="1"/>
</dbReference>
<keyword evidence="4" id="KW-0808">Transferase</keyword>
<keyword evidence="7" id="KW-0067">ATP-binding</keyword>
<dbReference type="NCBIfam" id="TIGR00229">
    <property type="entry name" value="sensory_box"/>
    <property type="match status" value="1"/>
</dbReference>
<dbReference type="SMART" id="SM00086">
    <property type="entry name" value="PAC"/>
    <property type="match status" value="1"/>
</dbReference>
<dbReference type="InterPro" id="IPR001610">
    <property type="entry name" value="PAC"/>
</dbReference>
<evidence type="ECO:0000256" key="7">
    <source>
        <dbReference type="ARBA" id="ARBA00022840"/>
    </source>
</evidence>